<feature type="domain" description="Retrotransposon gag" evidence="3">
    <location>
        <begin position="112"/>
        <end position="201"/>
    </location>
</feature>
<evidence type="ECO:0000256" key="1">
    <source>
        <dbReference type="SAM" id="Coils"/>
    </source>
</evidence>
<feature type="region of interest" description="Disordered" evidence="2">
    <location>
        <begin position="1"/>
        <end position="20"/>
    </location>
</feature>
<dbReference type="Pfam" id="PF03732">
    <property type="entry name" value="Retrotrans_gag"/>
    <property type="match status" value="1"/>
</dbReference>
<gene>
    <name evidence="4" type="ORF">TSUD_365860</name>
</gene>
<evidence type="ECO:0000313" key="5">
    <source>
        <dbReference type="Proteomes" id="UP000242715"/>
    </source>
</evidence>
<evidence type="ECO:0000313" key="4">
    <source>
        <dbReference type="EMBL" id="GAU43737.1"/>
    </source>
</evidence>
<feature type="compositionally biased region" description="Polar residues" evidence="2">
    <location>
        <begin position="249"/>
        <end position="261"/>
    </location>
</feature>
<dbReference type="EMBL" id="DF973991">
    <property type="protein sequence ID" value="GAU43737.1"/>
    <property type="molecule type" value="Genomic_DNA"/>
</dbReference>
<feature type="region of interest" description="Disordered" evidence="2">
    <location>
        <begin position="384"/>
        <end position="403"/>
    </location>
</feature>
<feature type="coiled-coil region" evidence="1">
    <location>
        <begin position="22"/>
        <end position="49"/>
    </location>
</feature>
<protein>
    <recommendedName>
        <fullName evidence="3">Retrotransposon gag domain-containing protein</fullName>
    </recommendedName>
</protein>
<sequence length="644" mass="73200">MASHRNQDPNHNQVEGHGAATLQTAVEEIRSLQRKIANIEKEKVDQHADSDDESLVESQPLRQSLWNSKVPDSFKSPHLPTFDGKTDPLEHLMAVGTHTAIIGAPEHLKCKLLSGTFKDAALRWYMNLPKNSIESYADFHKFIHQFSGTKHIKVTATSLFAIRQNFAETLREYLARFSEAMIKVVNLNQEMFVAAFQNGLKDGHFNESLAQKPATSMQEIIKRASCYIKGEESNSEKRSRDAKEKYAKGNNNKGQSSQPQRNWHGHDSHRQGYHNRPYNPPNNDRGMSYPHQRRYPGDRDYTPLNRARVHVLHKILQAGLTPLPQPRAHNTIMGPNSEAWCAYHRCKGHDTEHCFRLRDFIEDLIRNRHLRKFLEDAAKGQIALPKQIPYPPKGGNDGGNKGEKQRVAVNTISGGFAGGGKSNSARKRYVRHWERDLSHHSRNLVQCGRWARPDILYWEAFKAMHLSNDQLKPYSGTLVGFAGEQVDVMGHTTLYTTFGEESNAKTVKGAIMSTLYLAIKYPLNNGKIGVVRGDQTLARKCYESSFKIRHKANKPPPPRPQEERTNEVNTVNATDLDLREEFQDRRVSPIEDLELVQISEKPHQTTNIGTNLQPAEREKIITLLHSNRDLLAWLPLICQGLMKV</sequence>
<evidence type="ECO:0000256" key="2">
    <source>
        <dbReference type="SAM" id="MobiDB-lite"/>
    </source>
</evidence>
<keyword evidence="5" id="KW-1185">Reference proteome</keyword>
<dbReference type="Proteomes" id="UP000242715">
    <property type="component" value="Unassembled WGS sequence"/>
</dbReference>
<feature type="region of interest" description="Disordered" evidence="2">
    <location>
        <begin position="230"/>
        <end position="302"/>
    </location>
</feature>
<dbReference type="PANTHER" id="PTHR33223">
    <property type="entry name" value="CCHC-TYPE DOMAIN-CONTAINING PROTEIN"/>
    <property type="match status" value="1"/>
</dbReference>
<feature type="region of interest" description="Disordered" evidence="2">
    <location>
        <begin position="549"/>
        <end position="574"/>
    </location>
</feature>
<proteinExistence type="predicted"/>
<name>A0A2Z6PH43_TRISU</name>
<keyword evidence="1" id="KW-0175">Coiled coil</keyword>
<feature type="compositionally biased region" description="Basic and acidic residues" evidence="2">
    <location>
        <begin position="230"/>
        <end position="247"/>
    </location>
</feature>
<dbReference type="PANTHER" id="PTHR33223:SF10">
    <property type="entry name" value="AMINOTRANSFERASE-LIKE PLANT MOBILE DOMAIN-CONTAINING PROTEIN"/>
    <property type="match status" value="1"/>
</dbReference>
<reference evidence="5" key="1">
    <citation type="journal article" date="2017" name="Front. Plant Sci.">
        <title>Climate Clever Clovers: New Paradigm to Reduce the Environmental Footprint of Ruminants by Breeding Low Methanogenic Forages Utilizing Haplotype Variation.</title>
        <authorList>
            <person name="Kaur P."/>
            <person name="Appels R."/>
            <person name="Bayer P.E."/>
            <person name="Keeble-Gagnere G."/>
            <person name="Wang J."/>
            <person name="Hirakawa H."/>
            <person name="Shirasawa K."/>
            <person name="Vercoe P."/>
            <person name="Stefanova K."/>
            <person name="Durmic Z."/>
            <person name="Nichols P."/>
            <person name="Revell C."/>
            <person name="Isobe S.N."/>
            <person name="Edwards D."/>
            <person name="Erskine W."/>
        </authorList>
    </citation>
    <scope>NUCLEOTIDE SEQUENCE [LARGE SCALE GENOMIC DNA]</scope>
    <source>
        <strain evidence="5">cv. Daliak</strain>
    </source>
</reference>
<accession>A0A2Z6PH43</accession>
<organism evidence="4 5">
    <name type="scientific">Trifolium subterraneum</name>
    <name type="common">Subterranean clover</name>
    <dbReference type="NCBI Taxonomy" id="3900"/>
    <lineage>
        <taxon>Eukaryota</taxon>
        <taxon>Viridiplantae</taxon>
        <taxon>Streptophyta</taxon>
        <taxon>Embryophyta</taxon>
        <taxon>Tracheophyta</taxon>
        <taxon>Spermatophyta</taxon>
        <taxon>Magnoliopsida</taxon>
        <taxon>eudicotyledons</taxon>
        <taxon>Gunneridae</taxon>
        <taxon>Pentapetalae</taxon>
        <taxon>rosids</taxon>
        <taxon>fabids</taxon>
        <taxon>Fabales</taxon>
        <taxon>Fabaceae</taxon>
        <taxon>Papilionoideae</taxon>
        <taxon>50 kb inversion clade</taxon>
        <taxon>NPAAA clade</taxon>
        <taxon>Hologalegina</taxon>
        <taxon>IRL clade</taxon>
        <taxon>Trifolieae</taxon>
        <taxon>Trifolium</taxon>
    </lineage>
</organism>
<dbReference type="AlphaFoldDB" id="A0A2Z6PH43"/>
<dbReference type="OrthoDB" id="1751727at2759"/>
<evidence type="ECO:0000259" key="3">
    <source>
        <dbReference type="Pfam" id="PF03732"/>
    </source>
</evidence>
<dbReference type="InterPro" id="IPR005162">
    <property type="entry name" value="Retrotrans_gag_dom"/>
</dbReference>